<dbReference type="AlphaFoldDB" id="A0ABD0NSI4"/>
<feature type="non-terminal residue" evidence="8">
    <location>
        <position position="118"/>
    </location>
</feature>
<evidence type="ECO:0000256" key="1">
    <source>
        <dbReference type="ARBA" id="ARBA00022536"/>
    </source>
</evidence>
<feature type="non-terminal residue" evidence="8">
    <location>
        <position position="1"/>
    </location>
</feature>
<evidence type="ECO:0000313" key="9">
    <source>
        <dbReference type="Proteomes" id="UP001529510"/>
    </source>
</evidence>
<dbReference type="SMART" id="SM00179">
    <property type="entry name" value="EGF_CA"/>
    <property type="match status" value="1"/>
</dbReference>
<comment type="caution">
    <text evidence="6">Lacks conserved residue(s) required for the propagation of feature annotation.</text>
</comment>
<dbReference type="SMART" id="SM00181">
    <property type="entry name" value="EGF"/>
    <property type="match status" value="1"/>
</dbReference>
<dbReference type="CDD" id="cd00054">
    <property type="entry name" value="EGF_CA"/>
    <property type="match status" value="1"/>
</dbReference>
<evidence type="ECO:0000256" key="4">
    <source>
        <dbReference type="ARBA" id="ARBA00023157"/>
    </source>
</evidence>
<keyword evidence="5" id="KW-0325">Glycoprotein</keyword>
<accession>A0ABD0NSI4</accession>
<evidence type="ECO:0000259" key="7">
    <source>
        <dbReference type="PROSITE" id="PS50026"/>
    </source>
</evidence>
<keyword evidence="4 6" id="KW-1015">Disulfide bond</keyword>
<dbReference type="EMBL" id="JAMKFB020000020">
    <property type="protein sequence ID" value="KAL0164367.1"/>
    <property type="molecule type" value="Genomic_DNA"/>
</dbReference>
<evidence type="ECO:0000256" key="6">
    <source>
        <dbReference type="PROSITE-ProRule" id="PRU00076"/>
    </source>
</evidence>
<sequence>VESLFHLNPCEPNPCQNMASCYSLPGDFYCACPEDYEGKTCENRKDHCKTTPCQGTALSEKDRDDLLSYNRLIDSCTIAVASNSSDGGVRHINSNVCGPHGRCISQPGGNFTCTCELG</sequence>
<dbReference type="SUPFAM" id="SSF57196">
    <property type="entry name" value="EGF/Laminin"/>
    <property type="match status" value="1"/>
</dbReference>
<dbReference type="PANTHER" id="PTHR12916">
    <property type="entry name" value="CYTOCHROME C OXIDASE POLYPEPTIDE VIC-2"/>
    <property type="match status" value="1"/>
</dbReference>
<dbReference type="FunFam" id="2.10.25.10:FF:000321">
    <property type="entry name" value="Protein delta homolog 1"/>
    <property type="match status" value="1"/>
</dbReference>
<dbReference type="PROSITE" id="PS50026">
    <property type="entry name" value="EGF_3"/>
    <property type="match status" value="1"/>
</dbReference>
<dbReference type="InterPro" id="IPR001881">
    <property type="entry name" value="EGF-like_Ca-bd_dom"/>
</dbReference>
<evidence type="ECO:0000256" key="2">
    <source>
        <dbReference type="ARBA" id="ARBA00022729"/>
    </source>
</evidence>
<dbReference type="PANTHER" id="PTHR12916:SF12">
    <property type="entry name" value="DELTA-LIKE PROTEIN"/>
    <property type="match status" value="1"/>
</dbReference>
<gene>
    <name evidence="8" type="ORF">M9458_040120</name>
</gene>
<evidence type="ECO:0000256" key="5">
    <source>
        <dbReference type="ARBA" id="ARBA00023180"/>
    </source>
</evidence>
<keyword evidence="9" id="KW-1185">Reference proteome</keyword>
<dbReference type="InterPro" id="IPR000742">
    <property type="entry name" value="EGF"/>
</dbReference>
<feature type="domain" description="EGF-like" evidence="7">
    <location>
        <begin position="6"/>
        <end position="42"/>
    </location>
</feature>
<keyword evidence="3" id="KW-0677">Repeat</keyword>
<keyword evidence="2" id="KW-0732">Signal</keyword>
<dbReference type="Proteomes" id="UP001529510">
    <property type="component" value="Unassembled WGS sequence"/>
</dbReference>
<evidence type="ECO:0000256" key="3">
    <source>
        <dbReference type="ARBA" id="ARBA00022737"/>
    </source>
</evidence>
<proteinExistence type="predicted"/>
<dbReference type="Pfam" id="PF00008">
    <property type="entry name" value="EGF"/>
    <property type="match status" value="1"/>
</dbReference>
<feature type="disulfide bond" evidence="6">
    <location>
        <begin position="32"/>
        <end position="41"/>
    </location>
</feature>
<keyword evidence="1 6" id="KW-0245">EGF-like domain</keyword>
<evidence type="ECO:0000313" key="8">
    <source>
        <dbReference type="EMBL" id="KAL0164367.1"/>
    </source>
</evidence>
<reference evidence="8 9" key="1">
    <citation type="submission" date="2024-05" db="EMBL/GenBank/DDBJ databases">
        <title>Genome sequencing and assembly of Indian major carp, Cirrhinus mrigala (Hamilton, 1822).</title>
        <authorList>
            <person name="Mohindra V."/>
            <person name="Chowdhury L.M."/>
            <person name="Lal K."/>
            <person name="Jena J.K."/>
        </authorList>
    </citation>
    <scope>NUCLEOTIDE SEQUENCE [LARGE SCALE GENOMIC DNA]</scope>
    <source>
        <strain evidence="8">CM1030</strain>
        <tissue evidence="8">Blood</tissue>
    </source>
</reference>
<protein>
    <recommendedName>
        <fullName evidence="7">EGF-like domain-containing protein</fullName>
    </recommendedName>
</protein>
<comment type="caution">
    <text evidence="8">The sequence shown here is derived from an EMBL/GenBank/DDBJ whole genome shotgun (WGS) entry which is preliminary data.</text>
</comment>
<organism evidence="8 9">
    <name type="scientific">Cirrhinus mrigala</name>
    <name type="common">Mrigala</name>
    <dbReference type="NCBI Taxonomy" id="683832"/>
    <lineage>
        <taxon>Eukaryota</taxon>
        <taxon>Metazoa</taxon>
        <taxon>Chordata</taxon>
        <taxon>Craniata</taxon>
        <taxon>Vertebrata</taxon>
        <taxon>Euteleostomi</taxon>
        <taxon>Actinopterygii</taxon>
        <taxon>Neopterygii</taxon>
        <taxon>Teleostei</taxon>
        <taxon>Ostariophysi</taxon>
        <taxon>Cypriniformes</taxon>
        <taxon>Cyprinidae</taxon>
        <taxon>Labeoninae</taxon>
        <taxon>Labeonini</taxon>
        <taxon>Cirrhinus</taxon>
    </lineage>
</organism>
<dbReference type="Gene3D" id="2.10.25.10">
    <property type="entry name" value="Laminin"/>
    <property type="match status" value="1"/>
</dbReference>
<name>A0ABD0NSI4_CIRMR</name>
<dbReference type="PROSITE" id="PS00022">
    <property type="entry name" value="EGF_1"/>
    <property type="match status" value="1"/>
</dbReference>